<organism evidence="2 3">
    <name type="scientific">Portunus trituberculatus</name>
    <name type="common">Swimming crab</name>
    <name type="synonym">Neptunus trituberculatus</name>
    <dbReference type="NCBI Taxonomy" id="210409"/>
    <lineage>
        <taxon>Eukaryota</taxon>
        <taxon>Metazoa</taxon>
        <taxon>Ecdysozoa</taxon>
        <taxon>Arthropoda</taxon>
        <taxon>Crustacea</taxon>
        <taxon>Multicrustacea</taxon>
        <taxon>Malacostraca</taxon>
        <taxon>Eumalacostraca</taxon>
        <taxon>Eucarida</taxon>
        <taxon>Decapoda</taxon>
        <taxon>Pleocyemata</taxon>
        <taxon>Brachyura</taxon>
        <taxon>Eubrachyura</taxon>
        <taxon>Portunoidea</taxon>
        <taxon>Portunidae</taxon>
        <taxon>Portuninae</taxon>
        <taxon>Portunus</taxon>
    </lineage>
</organism>
<feature type="compositionally biased region" description="Basic and acidic residues" evidence="1">
    <location>
        <begin position="25"/>
        <end position="35"/>
    </location>
</feature>
<keyword evidence="3" id="KW-1185">Reference proteome</keyword>
<accession>A0A5B7IMQ0</accession>
<evidence type="ECO:0000256" key="1">
    <source>
        <dbReference type="SAM" id="MobiDB-lite"/>
    </source>
</evidence>
<dbReference type="Proteomes" id="UP000324222">
    <property type="component" value="Unassembled WGS sequence"/>
</dbReference>
<dbReference type="EMBL" id="VSRR010062036">
    <property type="protein sequence ID" value="MPC83269.1"/>
    <property type="molecule type" value="Genomic_DNA"/>
</dbReference>
<dbReference type="OrthoDB" id="5951908at2759"/>
<dbReference type="AlphaFoldDB" id="A0A5B7IMQ0"/>
<evidence type="ECO:0000313" key="3">
    <source>
        <dbReference type="Proteomes" id="UP000324222"/>
    </source>
</evidence>
<sequence length="98" mass="11063">METCFSHDTETLITKVPSEPVPSTESERRGVDPTRLRNPSVPTVRPSGPREWQQQWSSDLRGGQDKIRTSGYSATTSRTTMFKQQRGSKLTCTYGSQR</sequence>
<feature type="region of interest" description="Disordered" evidence="1">
    <location>
        <begin position="15"/>
        <end position="98"/>
    </location>
</feature>
<evidence type="ECO:0000313" key="2">
    <source>
        <dbReference type="EMBL" id="MPC83269.1"/>
    </source>
</evidence>
<reference evidence="2 3" key="1">
    <citation type="submission" date="2019-05" db="EMBL/GenBank/DDBJ databases">
        <title>Another draft genome of Portunus trituberculatus and its Hox gene families provides insights of decapod evolution.</title>
        <authorList>
            <person name="Jeong J.-H."/>
            <person name="Song I."/>
            <person name="Kim S."/>
            <person name="Choi T."/>
            <person name="Kim D."/>
            <person name="Ryu S."/>
            <person name="Kim W."/>
        </authorList>
    </citation>
    <scope>NUCLEOTIDE SEQUENCE [LARGE SCALE GENOMIC DNA]</scope>
    <source>
        <tissue evidence="2">Muscle</tissue>
    </source>
</reference>
<proteinExistence type="predicted"/>
<gene>
    <name evidence="2" type="ORF">E2C01_077976</name>
</gene>
<protein>
    <submittedName>
        <fullName evidence="2">Uncharacterized protein</fullName>
    </submittedName>
</protein>
<feature type="compositionally biased region" description="Polar residues" evidence="1">
    <location>
        <begin position="70"/>
        <end position="98"/>
    </location>
</feature>
<comment type="caution">
    <text evidence="2">The sequence shown here is derived from an EMBL/GenBank/DDBJ whole genome shotgun (WGS) entry which is preliminary data.</text>
</comment>
<name>A0A5B7IMQ0_PORTR</name>